<proteinExistence type="predicted"/>
<dbReference type="AlphaFoldDB" id="A0A2I1GAM5"/>
<comment type="caution">
    <text evidence="2">The sequence shown here is derived from an EMBL/GenBank/DDBJ whole genome shotgun (WGS) entry which is preliminary data.</text>
</comment>
<protein>
    <submittedName>
        <fullName evidence="2">Uncharacterized protein</fullName>
    </submittedName>
</protein>
<evidence type="ECO:0000256" key="1">
    <source>
        <dbReference type="SAM" id="MobiDB-lite"/>
    </source>
</evidence>
<dbReference type="VEuPathDB" id="FungiDB:FUN_003469"/>
<evidence type="ECO:0000313" key="2">
    <source>
        <dbReference type="EMBL" id="PKY43673.1"/>
    </source>
</evidence>
<organism evidence="2 3">
    <name type="scientific">Rhizophagus irregularis</name>
    <dbReference type="NCBI Taxonomy" id="588596"/>
    <lineage>
        <taxon>Eukaryota</taxon>
        <taxon>Fungi</taxon>
        <taxon>Fungi incertae sedis</taxon>
        <taxon>Mucoromycota</taxon>
        <taxon>Glomeromycotina</taxon>
        <taxon>Glomeromycetes</taxon>
        <taxon>Glomerales</taxon>
        <taxon>Glomeraceae</taxon>
        <taxon>Rhizophagus</taxon>
    </lineage>
</organism>
<dbReference type="VEuPathDB" id="FungiDB:RhiirFUN_016246"/>
<gene>
    <name evidence="2" type="ORF">RhiirA4_457724</name>
</gene>
<reference evidence="2 3" key="1">
    <citation type="submission" date="2015-10" db="EMBL/GenBank/DDBJ databases">
        <title>Genome analyses suggest a sexual origin of heterokaryosis in a supposedly ancient asexual fungus.</title>
        <authorList>
            <person name="Ropars J."/>
            <person name="Sedzielewska K."/>
            <person name="Noel J."/>
            <person name="Charron P."/>
            <person name="Farinelli L."/>
            <person name="Marton T."/>
            <person name="Kruger M."/>
            <person name="Pelin A."/>
            <person name="Brachmann A."/>
            <person name="Corradi N."/>
        </authorList>
    </citation>
    <scope>NUCLEOTIDE SEQUENCE [LARGE SCALE GENOMIC DNA]</scope>
    <source>
        <strain evidence="2 3">A4</strain>
    </source>
</reference>
<feature type="region of interest" description="Disordered" evidence="1">
    <location>
        <begin position="549"/>
        <end position="583"/>
    </location>
</feature>
<dbReference type="OrthoDB" id="2425129at2759"/>
<evidence type="ECO:0000313" key="3">
    <source>
        <dbReference type="Proteomes" id="UP000234323"/>
    </source>
</evidence>
<accession>A0A2I1GAM5</accession>
<dbReference type="EMBL" id="LLXI01000269">
    <property type="protein sequence ID" value="PKY43673.1"/>
    <property type="molecule type" value="Genomic_DNA"/>
</dbReference>
<name>A0A2I1GAM5_9GLOM</name>
<dbReference type="Proteomes" id="UP000234323">
    <property type="component" value="Unassembled WGS sequence"/>
</dbReference>
<keyword evidence="3" id="KW-1185">Reference proteome</keyword>
<feature type="compositionally biased region" description="Basic residues" evidence="1">
    <location>
        <begin position="549"/>
        <end position="558"/>
    </location>
</feature>
<sequence>MDFFDETDVRQWTCNNVIKHYKEKNVEYDIKRIFDTVNKDIKHVVRSNKDPSRREKAQSILNNWKSWVNDFKKFNRDNKKLQKLISERNILMAEQQNEIIKSTVVRDKVACTTLTRQLENFKDERPKKRMHIEQDPTIQSHQTPPPVEIIEISSDDDNSDIYSDFDDENNNKDDLEIGIEVGPDIAPTELKSKGTISVYPAEDSPTDTWVLPSGKFVADAICGPPTLHKSHPSNMGIVRLGAKVQRPEWIDKEDWEYLQESVEYPNDTLSPDIEKLFSDLLETNSLVEYSEYLHNIRFDTKNKQMEFAINILRWFADVVFNPCSAFHCPCEQESILGSLLIHPILQYVLNIHNKYVYIPGEFYLQASANQRLIRRKLKPEDGNPLGLKIDGVFQSADNKPFEFGMIELSGGYNTNDFPRYLKDHVRGCWGMRDLLNNIATKLAFGDYKNMRQLRAWFLHTHGQDVQVWGMDIHVKKVYRMFLLGAFRFPINWEDHHELLHALPILWNFGKGLNDTVDVLENLKKSHNRNSIISKKSELKTYIYHIKQSPKKPIGKKARNINPMKREEIEDPPSPSPMPKNEFF</sequence>
<dbReference type="VEuPathDB" id="FungiDB:RhiirA1_452267"/>